<dbReference type="Ensembl" id="ENSPKIT00000007276.1">
    <property type="protein sequence ID" value="ENSPKIP00000026520.1"/>
    <property type="gene ID" value="ENSPKIG00000008970.1"/>
</dbReference>
<evidence type="ECO:0000313" key="1">
    <source>
        <dbReference type="Ensembl" id="ENSPKIP00000026520.1"/>
    </source>
</evidence>
<reference evidence="1" key="2">
    <citation type="submission" date="2025-09" db="UniProtKB">
        <authorList>
            <consortium name="Ensembl"/>
        </authorList>
    </citation>
    <scope>IDENTIFICATION</scope>
</reference>
<dbReference type="GeneTree" id="ENSGT00940000155624"/>
<reference evidence="1" key="1">
    <citation type="submission" date="2025-08" db="UniProtKB">
        <authorList>
            <consortium name="Ensembl"/>
        </authorList>
    </citation>
    <scope>IDENTIFICATION</scope>
</reference>
<dbReference type="STRING" id="1676925.ENSPKIP00000026520"/>
<keyword evidence="2" id="KW-1185">Reference proteome</keyword>
<dbReference type="AlphaFoldDB" id="A0A3B3S8J3"/>
<accession>A0A3B3S8J3</accession>
<organism evidence="1 2">
    <name type="scientific">Paramormyrops kingsleyae</name>
    <dbReference type="NCBI Taxonomy" id="1676925"/>
    <lineage>
        <taxon>Eukaryota</taxon>
        <taxon>Metazoa</taxon>
        <taxon>Chordata</taxon>
        <taxon>Craniata</taxon>
        <taxon>Vertebrata</taxon>
        <taxon>Euteleostomi</taxon>
        <taxon>Actinopterygii</taxon>
        <taxon>Neopterygii</taxon>
        <taxon>Teleostei</taxon>
        <taxon>Osteoglossocephala</taxon>
        <taxon>Osteoglossomorpha</taxon>
        <taxon>Osteoglossiformes</taxon>
        <taxon>Mormyridae</taxon>
        <taxon>Paramormyrops</taxon>
    </lineage>
</organism>
<dbReference type="Proteomes" id="UP000261540">
    <property type="component" value="Unplaced"/>
</dbReference>
<proteinExistence type="predicted"/>
<evidence type="ECO:0000313" key="2">
    <source>
        <dbReference type="Proteomes" id="UP000261540"/>
    </source>
</evidence>
<name>A0A3B3S8J3_9TELE</name>
<protein>
    <submittedName>
        <fullName evidence="1">Uncharacterized protein</fullName>
    </submittedName>
</protein>
<sequence length="226" mass="25392">MPTGSQIKLLLWKNWTLHKGQKIRLFVEIMRPAVLCLGLVCLRKGMFCNVNNPCFQYSTPGESPGPVSNYQNSILARFYGDVQELLLSDPNFQQMGRLWNELTIMSTFMDTLRNNPTQISASLRCIGAKLCDCCAELVGLIDVISCVPLATQFASGVPDLRLKDLACSQALLECYIIFPSPEVLYAVREAMCTLSQQKLHAIEESMDDNIDFFKLFRLVSPLKLIS</sequence>